<dbReference type="Pfam" id="PF01841">
    <property type="entry name" value="Transglut_core"/>
    <property type="match status" value="1"/>
</dbReference>
<name>A0A0P7A6L7_9FLAO</name>
<dbReference type="SUPFAM" id="SSF54001">
    <property type="entry name" value="Cysteine proteinases"/>
    <property type="match status" value="1"/>
</dbReference>
<dbReference type="Proteomes" id="UP000050280">
    <property type="component" value="Unassembled WGS sequence"/>
</dbReference>
<reference evidence="3 4" key="1">
    <citation type="submission" date="2015-09" db="EMBL/GenBank/DDBJ databases">
        <title>Genome sequence of the marine flavobacterium Croceitalea dokdonensis DOKDO 023 that contains proton- and sodium-pumping rhodopsins.</title>
        <authorList>
            <person name="Kwon S.-K."/>
            <person name="Lee H.K."/>
            <person name="Kwak M.-J."/>
            <person name="Kim J.F."/>
        </authorList>
    </citation>
    <scope>NUCLEOTIDE SEQUENCE [LARGE SCALE GENOMIC DNA]</scope>
    <source>
        <strain evidence="3 4">DOKDO 023</strain>
    </source>
</reference>
<organism evidence="3 4">
    <name type="scientific">Croceitalea dokdonensis DOKDO 023</name>
    <dbReference type="NCBI Taxonomy" id="1300341"/>
    <lineage>
        <taxon>Bacteria</taxon>
        <taxon>Pseudomonadati</taxon>
        <taxon>Bacteroidota</taxon>
        <taxon>Flavobacteriia</taxon>
        <taxon>Flavobacteriales</taxon>
        <taxon>Flavobacteriaceae</taxon>
        <taxon>Croceitalea</taxon>
    </lineage>
</organism>
<evidence type="ECO:0000313" key="4">
    <source>
        <dbReference type="Proteomes" id="UP000050280"/>
    </source>
</evidence>
<dbReference type="Gene3D" id="2.60.120.1130">
    <property type="match status" value="1"/>
</dbReference>
<protein>
    <submittedName>
        <fullName evidence="3">GTPase EngB</fullName>
    </submittedName>
</protein>
<feature type="domain" description="DUF3857" evidence="2">
    <location>
        <begin position="53"/>
        <end position="178"/>
    </location>
</feature>
<dbReference type="Gene3D" id="2.60.40.3140">
    <property type="match status" value="1"/>
</dbReference>
<dbReference type="RefSeq" id="WP_054558070.1">
    <property type="nucleotide sequence ID" value="NZ_LDJX01000002.1"/>
</dbReference>
<dbReference type="STRING" id="1300341.I595_809"/>
<accession>A0A0P7A6L7</accession>
<evidence type="ECO:0000259" key="1">
    <source>
        <dbReference type="Pfam" id="PF01841"/>
    </source>
</evidence>
<proteinExistence type="predicted"/>
<dbReference type="AlphaFoldDB" id="A0A0P7A6L7"/>
<keyword evidence="4" id="KW-1185">Reference proteome</keyword>
<dbReference type="EMBL" id="LDJX01000002">
    <property type="protein sequence ID" value="KPM32393.1"/>
    <property type="molecule type" value="Genomic_DNA"/>
</dbReference>
<sequence length="632" mass="72664">MRFFLYFLICPLFVVAQSQIYPVSKIPDSLLNDADIVVREDFMDVEVFALDKMKITVHRVVTILNEDGDSYGTLSVGYDNDLKIRSVSAKILNEQGEEIDQIKKNDFKDFSAVDGMSLYTDNRVLAYQYLIQDYPVTIVFDYEIDTKDTGVIPSWVFMPGYNASVEQSRYTVKYPNNKLRPTIVERNLGSFILKKRETEGSFAYQAQGLKAMKYESLSPSFAKTAPQLMVHMPNFNYKSVPGSIYTWKDVGLWMNGLLEGQDELSPETISTAKQLVTNAKDTLEKAKLIHAYVQENTRYISVQVGIGGLQPISAIEVDRVKYGDCKGLTNYTMALLKAVGVNSYYVVVQAGRDKVDFYDDFADLGQGNHVILTIPYNGKYYWIDCTSQVHPFGFIGDFTDDRQVLVVKPEGGELMKTEAYLNEDNLQLTNAEVKLFKDGSMDAQLNIKTTGIQYDRRFFIENETKENIERFYKNYWGSIGSLRVEKFAFQNQKDSVLFQETLQVSALDYAAKTNDQIIFAPNVFNNSGYVPKRYRHRKLPFEVQRGYLDEDNYLISYPEGYNVENLPQPVHIQSNFGEYQMTYEATQGGLRLKRKFLLKQGYYPPEEYENYRKFRRQVAKTDNTKIIITTDQ</sequence>
<gene>
    <name evidence="3" type="ORF">I595_809</name>
</gene>
<dbReference type="InterPro" id="IPR038765">
    <property type="entry name" value="Papain-like_cys_pep_sf"/>
</dbReference>
<dbReference type="OrthoDB" id="8595007at2"/>
<dbReference type="Gene3D" id="3.10.620.30">
    <property type="match status" value="1"/>
</dbReference>
<evidence type="ECO:0000259" key="2">
    <source>
        <dbReference type="Pfam" id="PF12969"/>
    </source>
</evidence>
<comment type="caution">
    <text evidence="3">The sequence shown here is derived from an EMBL/GenBank/DDBJ whole genome shotgun (WGS) entry which is preliminary data.</text>
</comment>
<evidence type="ECO:0000313" key="3">
    <source>
        <dbReference type="EMBL" id="KPM32393.1"/>
    </source>
</evidence>
<dbReference type="PATRIC" id="fig|1300341.3.peg.1028"/>
<dbReference type="InterPro" id="IPR024618">
    <property type="entry name" value="DUF3857"/>
</dbReference>
<feature type="domain" description="Transglutaminase-like" evidence="1">
    <location>
        <begin position="270"/>
        <end position="363"/>
    </location>
</feature>
<dbReference type="Pfam" id="PF12969">
    <property type="entry name" value="DUF3857"/>
    <property type="match status" value="1"/>
</dbReference>
<dbReference type="InterPro" id="IPR002931">
    <property type="entry name" value="Transglutaminase-like"/>
</dbReference>